<reference evidence="3 4" key="1">
    <citation type="submission" date="2018-11" db="EMBL/GenBank/DDBJ databases">
        <title>Genome sequencing of Lautropia sp. KCOM 2505 (= ChDC F240).</title>
        <authorList>
            <person name="Kook J.-K."/>
            <person name="Park S.-N."/>
            <person name="Lim Y.K."/>
        </authorList>
    </citation>
    <scope>NUCLEOTIDE SEQUENCE [LARGE SCALE GENOMIC DNA]</scope>
    <source>
        <strain evidence="3 4">KCOM 2505</strain>
    </source>
</reference>
<proteinExistence type="inferred from homology"/>
<sequence length="389" mass="42453">MLSGVAQPVARRLSALPPAAWSPTRAAGIRPCLLPGPGATARPPAGHCPAGCPDPPVNLPKESGLNLNWNDRPLITTSTRGVFAEAISPFTDDGTLDLDGIRAQMDFLVACGASGVLLLGAQSEADKLTNDERLSVVRAGIRHLNGRIPAIVDISSPGIDNMALMGRRVMDAGAAGVRISPDVTLRTDEDIYNYFERLSERLGEIPWILHDQPAVNGVNIAAYLLIRMLQDFEHLEGLCQGRASGLNKTVALRDAETKGVRRLAIFEGNEGLHFPQALDRGVDGAFTAFAWPEALIKLQELFEAGKRDDAEDVFDAYLPLMRHQQQLIIGPAVHKQLLKVRGVIRSARLREPARTLDAAEEADIEKLVRRMDRRTRQLGIGLPVHWPQR</sequence>
<dbReference type="Gene3D" id="3.20.20.70">
    <property type="entry name" value="Aldolase class I"/>
    <property type="match status" value="1"/>
</dbReference>
<dbReference type="GO" id="GO:0005829">
    <property type="term" value="C:cytosol"/>
    <property type="evidence" value="ECO:0007669"/>
    <property type="project" value="TreeGrafter"/>
</dbReference>
<accession>A0A426FRN7</accession>
<dbReference type="PANTHER" id="PTHR12128:SF66">
    <property type="entry name" value="4-HYDROXY-2-OXOGLUTARATE ALDOLASE, MITOCHONDRIAL"/>
    <property type="match status" value="1"/>
</dbReference>
<dbReference type="SUPFAM" id="SSF51569">
    <property type="entry name" value="Aldolase"/>
    <property type="match status" value="1"/>
</dbReference>
<dbReference type="InterPro" id="IPR002220">
    <property type="entry name" value="DapA-like"/>
</dbReference>
<dbReference type="CDD" id="cd00408">
    <property type="entry name" value="DHDPS-like"/>
    <property type="match status" value="1"/>
</dbReference>
<gene>
    <name evidence="3" type="ORF">EHV23_03920</name>
</gene>
<name>A0A426FRN7_9BURK</name>
<evidence type="ECO:0000313" key="4">
    <source>
        <dbReference type="Proteomes" id="UP000270261"/>
    </source>
</evidence>
<organism evidence="3 4">
    <name type="scientific">Lautropia dentalis</name>
    <dbReference type="NCBI Taxonomy" id="2490857"/>
    <lineage>
        <taxon>Bacteria</taxon>
        <taxon>Pseudomonadati</taxon>
        <taxon>Pseudomonadota</taxon>
        <taxon>Betaproteobacteria</taxon>
        <taxon>Burkholderiales</taxon>
        <taxon>Burkholderiaceae</taxon>
        <taxon>Lautropia</taxon>
    </lineage>
</organism>
<protein>
    <submittedName>
        <fullName evidence="3">Dihydrodipicolinate synthase family protein</fullName>
    </submittedName>
</protein>
<comment type="caution">
    <text evidence="3">The sequence shown here is derived from an EMBL/GenBank/DDBJ whole genome shotgun (WGS) entry which is preliminary data.</text>
</comment>
<dbReference type="PANTHER" id="PTHR12128">
    <property type="entry name" value="DIHYDRODIPICOLINATE SYNTHASE"/>
    <property type="match status" value="1"/>
</dbReference>
<dbReference type="Proteomes" id="UP000270261">
    <property type="component" value="Unassembled WGS sequence"/>
</dbReference>
<comment type="similarity">
    <text evidence="1">Belongs to the DapA family.</text>
</comment>
<dbReference type="EMBL" id="RRUE01000001">
    <property type="protein sequence ID" value="RRN45372.1"/>
    <property type="molecule type" value="Genomic_DNA"/>
</dbReference>
<evidence type="ECO:0000256" key="2">
    <source>
        <dbReference type="ARBA" id="ARBA00023239"/>
    </source>
</evidence>
<dbReference type="InterPro" id="IPR013785">
    <property type="entry name" value="Aldolase_TIM"/>
</dbReference>
<keyword evidence="4" id="KW-1185">Reference proteome</keyword>
<dbReference type="PRINTS" id="PR00146">
    <property type="entry name" value="DHPICSNTHASE"/>
</dbReference>
<dbReference type="SMART" id="SM01130">
    <property type="entry name" value="DHDPS"/>
    <property type="match status" value="1"/>
</dbReference>
<dbReference type="AlphaFoldDB" id="A0A426FRN7"/>
<evidence type="ECO:0000313" key="3">
    <source>
        <dbReference type="EMBL" id="RRN45372.1"/>
    </source>
</evidence>
<keyword evidence="2" id="KW-0456">Lyase</keyword>
<evidence type="ECO:0000256" key="1">
    <source>
        <dbReference type="ARBA" id="ARBA00007592"/>
    </source>
</evidence>
<dbReference type="GO" id="GO:0008840">
    <property type="term" value="F:4-hydroxy-tetrahydrodipicolinate synthase activity"/>
    <property type="evidence" value="ECO:0007669"/>
    <property type="project" value="TreeGrafter"/>
</dbReference>
<dbReference type="Pfam" id="PF00701">
    <property type="entry name" value="DHDPS"/>
    <property type="match status" value="1"/>
</dbReference>